<accession>A0A9N9CVT6</accession>
<evidence type="ECO:0000313" key="1">
    <source>
        <dbReference type="EMBL" id="CAG8616321.1"/>
    </source>
</evidence>
<keyword evidence="2" id="KW-1185">Reference proteome</keyword>
<name>A0A9N9CVT6_9GLOM</name>
<sequence>MNKNQLKELLDELIILFIKVSTTITDLKKDPTKKRELTYIKINDLKWPKKERIMDNRDKSGNIFDKFTYKDEELNKIKGYITEEFTLNEMNLYENL</sequence>
<evidence type="ECO:0000313" key="2">
    <source>
        <dbReference type="Proteomes" id="UP000789759"/>
    </source>
</evidence>
<dbReference type="AlphaFoldDB" id="A0A9N9CVT6"/>
<dbReference type="Proteomes" id="UP000789759">
    <property type="component" value="Unassembled WGS sequence"/>
</dbReference>
<comment type="caution">
    <text evidence="1">The sequence shown here is derived from an EMBL/GenBank/DDBJ whole genome shotgun (WGS) entry which is preliminary data.</text>
</comment>
<gene>
    <name evidence="1" type="ORF">CPELLU_LOCUS7698</name>
</gene>
<protein>
    <submittedName>
        <fullName evidence="1">16622_t:CDS:1</fullName>
    </submittedName>
</protein>
<dbReference type="EMBL" id="CAJVQA010005247">
    <property type="protein sequence ID" value="CAG8616321.1"/>
    <property type="molecule type" value="Genomic_DNA"/>
</dbReference>
<organism evidence="1 2">
    <name type="scientific">Cetraspora pellucida</name>
    <dbReference type="NCBI Taxonomy" id="1433469"/>
    <lineage>
        <taxon>Eukaryota</taxon>
        <taxon>Fungi</taxon>
        <taxon>Fungi incertae sedis</taxon>
        <taxon>Mucoromycota</taxon>
        <taxon>Glomeromycotina</taxon>
        <taxon>Glomeromycetes</taxon>
        <taxon>Diversisporales</taxon>
        <taxon>Gigasporaceae</taxon>
        <taxon>Cetraspora</taxon>
    </lineage>
</organism>
<proteinExistence type="predicted"/>
<reference evidence="1" key="1">
    <citation type="submission" date="2021-06" db="EMBL/GenBank/DDBJ databases">
        <authorList>
            <person name="Kallberg Y."/>
            <person name="Tangrot J."/>
            <person name="Rosling A."/>
        </authorList>
    </citation>
    <scope>NUCLEOTIDE SEQUENCE</scope>
    <source>
        <strain evidence="1">FL966</strain>
    </source>
</reference>